<dbReference type="KEGG" id="llh:I41_52210"/>
<dbReference type="AlphaFoldDB" id="A0A517U5S3"/>
<evidence type="ECO:0000313" key="1">
    <source>
        <dbReference type="EMBL" id="QDT75976.1"/>
    </source>
</evidence>
<dbReference type="EMBL" id="CP036339">
    <property type="protein sequence ID" value="QDT75976.1"/>
    <property type="molecule type" value="Genomic_DNA"/>
</dbReference>
<gene>
    <name evidence="1" type="ORF">I41_52210</name>
</gene>
<protein>
    <submittedName>
        <fullName evidence="1">Uncharacterized protein</fullName>
    </submittedName>
</protein>
<name>A0A517U5S3_9BACT</name>
<dbReference type="Proteomes" id="UP000317909">
    <property type="component" value="Chromosome"/>
</dbReference>
<keyword evidence="2" id="KW-1185">Reference proteome</keyword>
<accession>A0A517U5S3</accession>
<organism evidence="1 2">
    <name type="scientific">Lacipirellula limnantheis</name>
    <dbReference type="NCBI Taxonomy" id="2528024"/>
    <lineage>
        <taxon>Bacteria</taxon>
        <taxon>Pseudomonadati</taxon>
        <taxon>Planctomycetota</taxon>
        <taxon>Planctomycetia</taxon>
        <taxon>Pirellulales</taxon>
        <taxon>Lacipirellulaceae</taxon>
        <taxon>Lacipirellula</taxon>
    </lineage>
</organism>
<proteinExistence type="predicted"/>
<sequence length="179" mass="20939">MDQSVDIQAPPAVGLVYVSRVLAPGPLCHLLYGDRIVTASIQAPFLGMTKSLVWTWLDGDECSLQYPSSRTELRLNGRPQFEIPYVGFCKGGEQYIWRRISDKLRLVTAEFVRGKNCLNFEYRFYNQERTRLGTFKREDLWNYRLGRRRPMPLYDFQGSLVELNLIWAFILLQQFCRSD</sequence>
<evidence type="ECO:0000313" key="2">
    <source>
        <dbReference type="Proteomes" id="UP000317909"/>
    </source>
</evidence>
<reference evidence="1 2" key="1">
    <citation type="submission" date="2019-02" db="EMBL/GenBank/DDBJ databases">
        <title>Deep-cultivation of Planctomycetes and their phenomic and genomic characterization uncovers novel biology.</title>
        <authorList>
            <person name="Wiegand S."/>
            <person name="Jogler M."/>
            <person name="Boedeker C."/>
            <person name="Pinto D."/>
            <person name="Vollmers J."/>
            <person name="Rivas-Marin E."/>
            <person name="Kohn T."/>
            <person name="Peeters S.H."/>
            <person name="Heuer A."/>
            <person name="Rast P."/>
            <person name="Oberbeckmann S."/>
            <person name="Bunk B."/>
            <person name="Jeske O."/>
            <person name="Meyerdierks A."/>
            <person name="Storesund J.E."/>
            <person name="Kallscheuer N."/>
            <person name="Luecker S."/>
            <person name="Lage O.M."/>
            <person name="Pohl T."/>
            <person name="Merkel B.J."/>
            <person name="Hornburger P."/>
            <person name="Mueller R.-W."/>
            <person name="Bruemmer F."/>
            <person name="Labrenz M."/>
            <person name="Spormann A.M."/>
            <person name="Op den Camp H."/>
            <person name="Overmann J."/>
            <person name="Amann R."/>
            <person name="Jetten M.S.M."/>
            <person name="Mascher T."/>
            <person name="Medema M.H."/>
            <person name="Devos D.P."/>
            <person name="Kaster A.-K."/>
            <person name="Ovreas L."/>
            <person name="Rohde M."/>
            <person name="Galperin M.Y."/>
            <person name="Jogler C."/>
        </authorList>
    </citation>
    <scope>NUCLEOTIDE SEQUENCE [LARGE SCALE GENOMIC DNA]</scope>
    <source>
        <strain evidence="1 2">I41</strain>
    </source>
</reference>